<dbReference type="PANTHER" id="PTHR46498">
    <property type="entry name" value="GTP-BINDING PROTEIN 8"/>
    <property type="match status" value="1"/>
</dbReference>
<gene>
    <name evidence="7" type="ORF">LODBEIA_P14300</name>
</gene>
<keyword evidence="3" id="KW-0460">Magnesium</keyword>
<dbReference type="InterPro" id="IPR027417">
    <property type="entry name" value="P-loop_NTPase"/>
</dbReference>
<dbReference type="PROSITE" id="PS51706">
    <property type="entry name" value="G_ENGB"/>
    <property type="match status" value="1"/>
</dbReference>
<feature type="domain" description="EngB-type G" evidence="6">
    <location>
        <begin position="159"/>
        <end position="326"/>
    </location>
</feature>
<dbReference type="GeneID" id="92206626"/>
<keyword evidence="4" id="KW-0342">GTP-binding</keyword>
<protein>
    <recommendedName>
        <fullName evidence="6">EngB-type G domain-containing protein</fullName>
    </recommendedName>
</protein>
<evidence type="ECO:0000313" key="7">
    <source>
        <dbReference type="EMBL" id="CAK9436908.1"/>
    </source>
</evidence>
<name>A0ABP0ZJ93_9ASCO</name>
<evidence type="ECO:0000256" key="3">
    <source>
        <dbReference type="ARBA" id="ARBA00022842"/>
    </source>
</evidence>
<dbReference type="InterPro" id="IPR052279">
    <property type="entry name" value="EngB_GTPase"/>
</dbReference>
<dbReference type="PANTHER" id="PTHR46498:SF1">
    <property type="entry name" value="GTP-BINDING PROTEIN 8"/>
    <property type="match status" value="1"/>
</dbReference>
<dbReference type="Proteomes" id="UP001497383">
    <property type="component" value="Chromosome 2"/>
</dbReference>
<dbReference type="EMBL" id="OZ022406">
    <property type="protein sequence ID" value="CAK9436908.1"/>
    <property type="molecule type" value="Genomic_DNA"/>
</dbReference>
<keyword evidence="2" id="KW-0547">Nucleotide-binding</keyword>
<sequence length="366" mass="41336">MKIRHFGCIQLSVKRHVSTDYLVNSLAPLQTTLENARQSVVKTPKRNGLKSSSKAKKSSQLEKKMLNSKVLYDIFLDQECSPFSSAQITKSQAFFNNSKISLDWVNSDYYQIPDVKYQALKAARQEKLANASSYNLKHKSNVNLNPRGTFGITPDLLRPLPEVLIMGYTNAGKSSLINNLLTPEKALSRADQLAYVSAKAGYTKTLTCFKVGNKLRFIDSPGYGERGQLKQGELVVNYLEKRTLLKKVLLVVDSVEGVREEDLHIIDLLTKKGIPFDVIFTKLDLVLKKFLPKTLLTLDHPEETIKRSNQAILQHYNDLIENAGLRDLPVPPRFMFNNSQMNSFVSEYSGFKAIRCSILESCNLLR</sequence>
<accession>A0ABP0ZJ93</accession>
<feature type="compositionally biased region" description="Basic residues" evidence="5">
    <location>
        <begin position="43"/>
        <end position="57"/>
    </location>
</feature>
<dbReference type="RefSeq" id="XP_066828368.1">
    <property type="nucleotide sequence ID" value="XM_066971318.1"/>
</dbReference>
<feature type="region of interest" description="Disordered" evidence="5">
    <location>
        <begin position="41"/>
        <end position="61"/>
    </location>
</feature>
<evidence type="ECO:0000256" key="2">
    <source>
        <dbReference type="ARBA" id="ARBA00022741"/>
    </source>
</evidence>
<keyword evidence="1" id="KW-0479">Metal-binding</keyword>
<evidence type="ECO:0000256" key="5">
    <source>
        <dbReference type="SAM" id="MobiDB-lite"/>
    </source>
</evidence>
<organism evidence="7 8">
    <name type="scientific">Lodderomyces beijingensis</name>
    <dbReference type="NCBI Taxonomy" id="1775926"/>
    <lineage>
        <taxon>Eukaryota</taxon>
        <taxon>Fungi</taxon>
        <taxon>Dikarya</taxon>
        <taxon>Ascomycota</taxon>
        <taxon>Saccharomycotina</taxon>
        <taxon>Pichiomycetes</taxon>
        <taxon>Debaryomycetaceae</taxon>
        <taxon>Candida/Lodderomyces clade</taxon>
        <taxon>Lodderomyces</taxon>
    </lineage>
</organism>
<dbReference type="Pfam" id="PF01926">
    <property type="entry name" value="MMR_HSR1"/>
    <property type="match status" value="1"/>
</dbReference>
<evidence type="ECO:0000256" key="1">
    <source>
        <dbReference type="ARBA" id="ARBA00022723"/>
    </source>
</evidence>
<dbReference type="Gene3D" id="3.40.50.300">
    <property type="entry name" value="P-loop containing nucleotide triphosphate hydrolases"/>
    <property type="match status" value="1"/>
</dbReference>
<evidence type="ECO:0000256" key="4">
    <source>
        <dbReference type="ARBA" id="ARBA00023134"/>
    </source>
</evidence>
<keyword evidence="8" id="KW-1185">Reference proteome</keyword>
<dbReference type="InterPro" id="IPR006073">
    <property type="entry name" value="GTP-bd"/>
</dbReference>
<proteinExistence type="predicted"/>
<dbReference type="CDD" id="cd01876">
    <property type="entry name" value="YihA_EngB"/>
    <property type="match status" value="1"/>
</dbReference>
<dbReference type="SUPFAM" id="SSF52540">
    <property type="entry name" value="P-loop containing nucleoside triphosphate hydrolases"/>
    <property type="match status" value="1"/>
</dbReference>
<dbReference type="InterPro" id="IPR030393">
    <property type="entry name" value="G_ENGB_dom"/>
</dbReference>
<evidence type="ECO:0000259" key="6">
    <source>
        <dbReference type="PROSITE" id="PS51706"/>
    </source>
</evidence>
<reference evidence="7 8" key="1">
    <citation type="submission" date="2024-03" db="EMBL/GenBank/DDBJ databases">
        <authorList>
            <person name="Brejova B."/>
        </authorList>
    </citation>
    <scope>NUCLEOTIDE SEQUENCE [LARGE SCALE GENOMIC DNA]</scope>
    <source>
        <strain evidence="7 8">CBS 14171</strain>
    </source>
</reference>
<evidence type="ECO:0000313" key="8">
    <source>
        <dbReference type="Proteomes" id="UP001497383"/>
    </source>
</evidence>